<dbReference type="InterPro" id="IPR001471">
    <property type="entry name" value="AP2/ERF_dom"/>
</dbReference>
<evidence type="ECO:0000256" key="4">
    <source>
        <dbReference type="ARBA" id="ARBA00023163"/>
    </source>
</evidence>
<dbReference type="PANTHER" id="PTHR31677">
    <property type="entry name" value="AP2 DOMAIN CLASS TRANSCRIPTION FACTOR"/>
    <property type="match status" value="1"/>
</dbReference>
<dbReference type="SMART" id="SM00380">
    <property type="entry name" value="AP2"/>
    <property type="match status" value="1"/>
</dbReference>
<dbReference type="SUPFAM" id="SSF54171">
    <property type="entry name" value="DNA-binding domain"/>
    <property type="match status" value="1"/>
</dbReference>
<keyword evidence="3" id="KW-0238">DNA-binding</keyword>
<comment type="subcellular location">
    <subcellularLocation>
        <location evidence="1">Nucleus</location>
    </subcellularLocation>
</comment>
<keyword evidence="4" id="KW-0804">Transcription</keyword>
<evidence type="ECO:0000256" key="3">
    <source>
        <dbReference type="ARBA" id="ARBA00023125"/>
    </source>
</evidence>
<dbReference type="AlphaFoldDB" id="A0AA38L9X1"/>
<gene>
    <name evidence="7" type="ORF">KI387_024908</name>
</gene>
<dbReference type="FunFam" id="3.30.730.10:FF:000001">
    <property type="entry name" value="Ethylene-responsive transcription factor 2"/>
    <property type="match status" value="1"/>
</dbReference>
<dbReference type="InterPro" id="IPR016177">
    <property type="entry name" value="DNA-bd_dom_sf"/>
</dbReference>
<evidence type="ECO:0000256" key="2">
    <source>
        <dbReference type="ARBA" id="ARBA00023015"/>
    </source>
</evidence>
<reference evidence="7 8" key="1">
    <citation type="journal article" date="2021" name="Nat. Plants">
        <title>The Taxus genome provides insights into paclitaxel biosynthesis.</title>
        <authorList>
            <person name="Xiong X."/>
            <person name="Gou J."/>
            <person name="Liao Q."/>
            <person name="Li Y."/>
            <person name="Zhou Q."/>
            <person name="Bi G."/>
            <person name="Li C."/>
            <person name="Du R."/>
            <person name="Wang X."/>
            <person name="Sun T."/>
            <person name="Guo L."/>
            <person name="Liang H."/>
            <person name="Lu P."/>
            <person name="Wu Y."/>
            <person name="Zhang Z."/>
            <person name="Ro D.K."/>
            <person name="Shang Y."/>
            <person name="Huang S."/>
            <person name="Yan J."/>
        </authorList>
    </citation>
    <scope>NUCLEOTIDE SEQUENCE [LARGE SCALE GENOMIC DNA]</scope>
    <source>
        <strain evidence="7">Ta-2019</strain>
    </source>
</reference>
<evidence type="ECO:0000313" key="8">
    <source>
        <dbReference type="Proteomes" id="UP000824469"/>
    </source>
</evidence>
<dbReference type="GO" id="GO:0005634">
    <property type="term" value="C:nucleus"/>
    <property type="evidence" value="ECO:0007669"/>
    <property type="project" value="UniProtKB-SubCell"/>
</dbReference>
<dbReference type="Pfam" id="PF00847">
    <property type="entry name" value="AP2"/>
    <property type="match status" value="1"/>
</dbReference>
<comment type="caution">
    <text evidence="7">The sequence shown here is derived from an EMBL/GenBank/DDBJ whole genome shotgun (WGS) entry which is preliminary data.</text>
</comment>
<dbReference type="Gene3D" id="3.30.730.10">
    <property type="entry name" value="AP2/ERF domain"/>
    <property type="match status" value="1"/>
</dbReference>
<accession>A0AA38L9X1</accession>
<feature type="non-terminal residue" evidence="7">
    <location>
        <position position="1"/>
    </location>
</feature>
<dbReference type="EMBL" id="JAHRHJ020000005">
    <property type="protein sequence ID" value="KAH9316281.1"/>
    <property type="molecule type" value="Genomic_DNA"/>
</dbReference>
<sequence>PMAPRKEGVEGHYRGVRKRPWGRFAAEIRDPVKKLRVWLGTFDTAEDATMAYDAAAISFRGANAKTNFAYYSSSSANRSTEQFLACCTTKRGNKRNKFVSVPHPSRASPHKESVLFDCAKGELVCSDSRQTFSERSRTRNGSPSIVAAAETKEEASSARLDLNLPPPVGDGYIDGEMLVQIT</sequence>
<evidence type="ECO:0000313" key="7">
    <source>
        <dbReference type="EMBL" id="KAH9316281.1"/>
    </source>
</evidence>
<organism evidence="7 8">
    <name type="scientific">Taxus chinensis</name>
    <name type="common">Chinese yew</name>
    <name type="synonym">Taxus wallichiana var. chinensis</name>
    <dbReference type="NCBI Taxonomy" id="29808"/>
    <lineage>
        <taxon>Eukaryota</taxon>
        <taxon>Viridiplantae</taxon>
        <taxon>Streptophyta</taxon>
        <taxon>Embryophyta</taxon>
        <taxon>Tracheophyta</taxon>
        <taxon>Spermatophyta</taxon>
        <taxon>Pinopsida</taxon>
        <taxon>Pinidae</taxon>
        <taxon>Conifers II</taxon>
        <taxon>Cupressales</taxon>
        <taxon>Taxaceae</taxon>
        <taxon>Taxus</taxon>
    </lineage>
</organism>
<dbReference type="InterPro" id="IPR036955">
    <property type="entry name" value="AP2/ERF_dom_sf"/>
</dbReference>
<dbReference type="GO" id="GO:0003700">
    <property type="term" value="F:DNA-binding transcription factor activity"/>
    <property type="evidence" value="ECO:0007669"/>
    <property type="project" value="InterPro"/>
</dbReference>
<dbReference type="PRINTS" id="PR00367">
    <property type="entry name" value="ETHRSPELEMNT"/>
</dbReference>
<keyword evidence="8" id="KW-1185">Reference proteome</keyword>
<proteinExistence type="predicted"/>
<dbReference type="PROSITE" id="PS51032">
    <property type="entry name" value="AP2_ERF"/>
    <property type="match status" value="1"/>
</dbReference>
<dbReference type="PANTHER" id="PTHR31677:SF253">
    <property type="entry name" value="ETHYLENE-RESPONSIVE TRANSCRIPTION FACTOR 11"/>
    <property type="match status" value="1"/>
</dbReference>
<protein>
    <recommendedName>
        <fullName evidence="6">AP2/ERF domain-containing protein</fullName>
    </recommendedName>
</protein>
<dbReference type="GO" id="GO:0003677">
    <property type="term" value="F:DNA binding"/>
    <property type="evidence" value="ECO:0007669"/>
    <property type="project" value="UniProtKB-KW"/>
</dbReference>
<dbReference type="Proteomes" id="UP000824469">
    <property type="component" value="Unassembled WGS sequence"/>
</dbReference>
<dbReference type="CDD" id="cd00018">
    <property type="entry name" value="AP2"/>
    <property type="match status" value="1"/>
</dbReference>
<name>A0AA38L9X1_TAXCH</name>
<keyword evidence="2" id="KW-0805">Transcription regulation</keyword>
<feature type="domain" description="AP2/ERF" evidence="6">
    <location>
        <begin position="12"/>
        <end position="69"/>
    </location>
</feature>
<evidence type="ECO:0000256" key="1">
    <source>
        <dbReference type="ARBA" id="ARBA00004123"/>
    </source>
</evidence>
<evidence type="ECO:0000256" key="5">
    <source>
        <dbReference type="ARBA" id="ARBA00023242"/>
    </source>
</evidence>
<keyword evidence="5" id="KW-0539">Nucleus</keyword>
<evidence type="ECO:0000259" key="6">
    <source>
        <dbReference type="PROSITE" id="PS51032"/>
    </source>
</evidence>